<accession>A0A7S2GT39</accession>
<organism evidence="2">
    <name type="scientific">Octactis speculum</name>
    <dbReference type="NCBI Taxonomy" id="3111310"/>
    <lineage>
        <taxon>Eukaryota</taxon>
        <taxon>Sar</taxon>
        <taxon>Stramenopiles</taxon>
        <taxon>Ochrophyta</taxon>
        <taxon>Dictyochophyceae</taxon>
        <taxon>Dictyochales</taxon>
        <taxon>Dictyochaceae</taxon>
        <taxon>Octactis</taxon>
    </lineage>
</organism>
<dbReference type="InterPro" id="IPR052725">
    <property type="entry name" value="GS_Type-3"/>
</dbReference>
<evidence type="ECO:0000313" key="2">
    <source>
        <dbReference type="EMBL" id="CAD9466300.1"/>
    </source>
</evidence>
<dbReference type="EMBL" id="HBGS01050362">
    <property type="protein sequence ID" value="CAD9466300.1"/>
    <property type="molecule type" value="Transcribed_RNA"/>
</dbReference>
<sequence>MKVFSAAEVDCRAECFFENYCSTIEIEASTMVDMIHTGVEPALATDLSAYAIYESRPERLRLSFTKRVAAYEAVSESVDALEQGLSNLPEGAPHTVAEYCRDVLLPKMLAAREACDASERLVRKDLWPFPTYTDCCYKHHFNSAK</sequence>
<feature type="domain" description="Glutamine synthetase C-terminal" evidence="1">
    <location>
        <begin position="1"/>
        <end position="44"/>
    </location>
</feature>
<protein>
    <recommendedName>
        <fullName evidence="1">Glutamine synthetase C-terminal domain-containing protein</fullName>
    </recommendedName>
</protein>
<name>A0A7S2GT39_9STRA</name>
<evidence type="ECO:0000259" key="1">
    <source>
        <dbReference type="Pfam" id="PF18318"/>
    </source>
</evidence>
<dbReference type="AlphaFoldDB" id="A0A7S2GT39"/>
<reference evidence="2" key="1">
    <citation type="submission" date="2021-01" db="EMBL/GenBank/DDBJ databases">
        <authorList>
            <person name="Corre E."/>
            <person name="Pelletier E."/>
            <person name="Niang G."/>
            <person name="Scheremetjew M."/>
            <person name="Finn R."/>
            <person name="Kale V."/>
            <person name="Holt S."/>
            <person name="Cochrane G."/>
            <person name="Meng A."/>
            <person name="Brown T."/>
            <person name="Cohen L."/>
        </authorList>
    </citation>
    <scope>NUCLEOTIDE SEQUENCE</scope>
    <source>
        <strain evidence="2">CCMP1381</strain>
    </source>
</reference>
<gene>
    <name evidence="2" type="ORF">DSPE1174_LOCUS26186</name>
</gene>
<dbReference type="InterPro" id="IPR040577">
    <property type="entry name" value="Gln-synt_C"/>
</dbReference>
<dbReference type="PANTHER" id="PTHR42974:SF1">
    <property type="entry name" value="TYPE-3 GLUTAMINE SYNTHETASE"/>
    <property type="match status" value="1"/>
</dbReference>
<proteinExistence type="predicted"/>
<dbReference type="PANTHER" id="PTHR42974">
    <property type="entry name" value="GLUTAMINE SYNTHETASE"/>
    <property type="match status" value="1"/>
</dbReference>
<dbReference type="Pfam" id="PF18318">
    <property type="entry name" value="Gln-synt_C-ter"/>
    <property type="match status" value="1"/>
</dbReference>
<dbReference type="Gene3D" id="1.20.120.1560">
    <property type="match status" value="1"/>
</dbReference>